<protein>
    <submittedName>
        <fullName evidence="1">Uncharacterized protein</fullName>
    </submittedName>
</protein>
<keyword evidence="2" id="KW-1185">Reference proteome</keyword>
<evidence type="ECO:0000313" key="2">
    <source>
        <dbReference type="Proteomes" id="UP001610334"/>
    </source>
</evidence>
<organism evidence="1 2">
    <name type="scientific">Aspergillus granulosus</name>
    <dbReference type="NCBI Taxonomy" id="176169"/>
    <lineage>
        <taxon>Eukaryota</taxon>
        <taxon>Fungi</taxon>
        <taxon>Dikarya</taxon>
        <taxon>Ascomycota</taxon>
        <taxon>Pezizomycotina</taxon>
        <taxon>Eurotiomycetes</taxon>
        <taxon>Eurotiomycetidae</taxon>
        <taxon>Eurotiales</taxon>
        <taxon>Aspergillaceae</taxon>
        <taxon>Aspergillus</taxon>
        <taxon>Aspergillus subgen. Nidulantes</taxon>
    </lineage>
</organism>
<proteinExistence type="predicted"/>
<comment type="caution">
    <text evidence="1">The sequence shown here is derived from an EMBL/GenBank/DDBJ whole genome shotgun (WGS) entry which is preliminary data.</text>
</comment>
<dbReference type="Proteomes" id="UP001610334">
    <property type="component" value="Unassembled WGS sequence"/>
</dbReference>
<sequence length="181" mass="19426">MPGPASLGMGANGTALVKSSATRRVLYVATVIDMASLVPTTGPKERYLYQNGSSLTHQFLRRPDLTSTWNCASCINSPLAFTHKPLLHAIFAILALQIAKPETSEAGLLGVDETKCISARFSLRADFNGTGLGSHLPYSNTKFSRETGKEGEYGHRVVLVKLTEQSVRAAGGQYPAQSQSK</sequence>
<reference evidence="1 2" key="1">
    <citation type="submission" date="2024-07" db="EMBL/GenBank/DDBJ databases">
        <title>Section-level genome sequencing and comparative genomics of Aspergillus sections Usti and Cavernicolus.</title>
        <authorList>
            <consortium name="Lawrence Berkeley National Laboratory"/>
            <person name="Nybo J.L."/>
            <person name="Vesth T.C."/>
            <person name="Theobald S."/>
            <person name="Frisvad J.C."/>
            <person name="Larsen T.O."/>
            <person name="Kjaerboelling I."/>
            <person name="Rothschild-Mancinelli K."/>
            <person name="Lyhne E.K."/>
            <person name="Kogle M.E."/>
            <person name="Barry K."/>
            <person name="Clum A."/>
            <person name="Na H."/>
            <person name="Ledsgaard L."/>
            <person name="Lin J."/>
            <person name="Lipzen A."/>
            <person name="Kuo A."/>
            <person name="Riley R."/>
            <person name="Mondo S."/>
            <person name="Labutti K."/>
            <person name="Haridas S."/>
            <person name="Pangalinan J."/>
            <person name="Salamov A.A."/>
            <person name="Simmons B.A."/>
            <person name="Magnuson J.K."/>
            <person name="Chen J."/>
            <person name="Drula E."/>
            <person name="Henrissat B."/>
            <person name="Wiebenga A."/>
            <person name="Lubbers R.J."/>
            <person name="Gomes A.C."/>
            <person name="Makela M.R."/>
            <person name="Stajich J."/>
            <person name="Grigoriev I.V."/>
            <person name="Mortensen U.H."/>
            <person name="De Vries R.P."/>
            <person name="Baker S.E."/>
            <person name="Andersen M.R."/>
        </authorList>
    </citation>
    <scope>NUCLEOTIDE SEQUENCE [LARGE SCALE GENOMIC DNA]</scope>
    <source>
        <strain evidence="1 2">CBS 588.65</strain>
    </source>
</reference>
<name>A0ABR4GXX2_9EURO</name>
<dbReference type="EMBL" id="JBFXLT010000123">
    <property type="protein sequence ID" value="KAL2808059.1"/>
    <property type="molecule type" value="Genomic_DNA"/>
</dbReference>
<evidence type="ECO:0000313" key="1">
    <source>
        <dbReference type="EMBL" id="KAL2808059.1"/>
    </source>
</evidence>
<accession>A0ABR4GXX2</accession>
<gene>
    <name evidence="1" type="ORF">BJX63DRAFT_436506</name>
</gene>